<feature type="domain" description="TonB C-terminal" evidence="3">
    <location>
        <begin position="192"/>
        <end position="267"/>
    </location>
</feature>
<keyword evidence="5" id="KW-1185">Reference proteome</keyword>
<gene>
    <name evidence="4" type="ORF">N4G62_16430</name>
</gene>
<dbReference type="Proteomes" id="UP001292182">
    <property type="component" value="Unassembled WGS sequence"/>
</dbReference>
<reference evidence="5" key="1">
    <citation type="submission" date="2023-07" db="EMBL/GenBank/DDBJ databases">
        <title>Whole genome sequence analysis of rice epiphytic Sphingomonas sanguinis OsEp_Plm_15B2.</title>
        <authorList>
            <person name="Sahu K.P."/>
            <person name="Asharani P."/>
            <person name="Reddy B."/>
            <person name="Kumar A."/>
        </authorList>
    </citation>
    <scope>NUCLEOTIDE SEQUENCE [LARGE SCALE GENOMIC DNA]</scope>
    <source>
        <strain evidence="5">OsEp_Plm_15B2</strain>
    </source>
</reference>
<evidence type="ECO:0000256" key="1">
    <source>
        <dbReference type="SAM" id="MobiDB-lite"/>
    </source>
</evidence>
<feature type="compositionally biased region" description="Low complexity" evidence="1">
    <location>
        <begin position="92"/>
        <end position="106"/>
    </location>
</feature>
<evidence type="ECO:0000259" key="3">
    <source>
        <dbReference type="Pfam" id="PF03544"/>
    </source>
</evidence>
<evidence type="ECO:0000313" key="5">
    <source>
        <dbReference type="Proteomes" id="UP001292182"/>
    </source>
</evidence>
<accession>A0ABU5LV57</accession>
<sequence>MRVSASIGLDGGRRRTAVIATVVVHALFVALLLWGAPRHRLIDDSERPSLMLFDLPRPPEPLPVTVPPPPVLPTPVKREAVVIRSTAGGGSPRPVRAAPAEQAAPKAVMPARFDTVDLPAPAADIGAELPLRAGTAISDGAGSGIASGRGTGGEGHGTGNGQGNGDGPGQGRLRYALAEWIEKPSQALIDEAFPRMARHGGVSGVAVLLCVVPTPGKPKSCTVAAERPKGRGFGAAALGLYPQFRIRPVMKGNEVIQAQVLVPVTFTVRR</sequence>
<dbReference type="InterPro" id="IPR037682">
    <property type="entry name" value="TonB_C"/>
</dbReference>
<protein>
    <submittedName>
        <fullName evidence="4">Energy transducer TonB</fullName>
    </submittedName>
</protein>
<feature type="region of interest" description="Disordered" evidence="1">
    <location>
        <begin position="140"/>
        <end position="171"/>
    </location>
</feature>
<evidence type="ECO:0000256" key="2">
    <source>
        <dbReference type="SAM" id="Phobius"/>
    </source>
</evidence>
<dbReference type="EMBL" id="JAOBTW010000022">
    <property type="protein sequence ID" value="MDZ7283615.1"/>
    <property type="molecule type" value="Genomic_DNA"/>
</dbReference>
<dbReference type="Pfam" id="PF03544">
    <property type="entry name" value="TonB_C"/>
    <property type="match status" value="1"/>
</dbReference>
<feature type="region of interest" description="Disordered" evidence="1">
    <location>
        <begin position="85"/>
        <end position="106"/>
    </location>
</feature>
<organism evidence="4 5">
    <name type="scientific">Sphingomonas sanguinis</name>
    <dbReference type="NCBI Taxonomy" id="33051"/>
    <lineage>
        <taxon>Bacteria</taxon>
        <taxon>Pseudomonadati</taxon>
        <taxon>Pseudomonadota</taxon>
        <taxon>Alphaproteobacteria</taxon>
        <taxon>Sphingomonadales</taxon>
        <taxon>Sphingomonadaceae</taxon>
        <taxon>Sphingomonas</taxon>
    </lineage>
</organism>
<keyword evidence="2" id="KW-1133">Transmembrane helix</keyword>
<proteinExistence type="predicted"/>
<keyword evidence="2" id="KW-0812">Transmembrane</keyword>
<evidence type="ECO:0000313" key="4">
    <source>
        <dbReference type="EMBL" id="MDZ7283615.1"/>
    </source>
</evidence>
<feature type="transmembrane region" description="Helical" evidence="2">
    <location>
        <begin position="16"/>
        <end position="36"/>
    </location>
</feature>
<name>A0ABU5LV57_9SPHN</name>
<feature type="compositionally biased region" description="Gly residues" evidence="1">
    <location>
        <begin position="141"/>
        <end position="170"/>
    </location>
</feature>
<dbReference type="RefSeq" id="WP_219018880.1">
    <property type="nucleotide sequence ID" value="NZ_CP079203.1"/>
</dbReference>
<comment type="caution">
    <text evidence="4">The sequence shown here is derived from an EMBL/GenBank/DDBJ whole genome shotgun (WGS) entry which is preliminary data.</text>
</comment>
<keyword evidence="2" id="KW-0472">Membrane</keyword>